<name>A0A5Q2F2M9_9CAUD</name>
<dbReference type="GeneID" id="62682741"/>
<proteinExistence type="predicted"/>
<dbReference type="SUPFAM" id="SSF52540">
    <property type="entry name" value="P-loop containing nucleoside triphosphate hydrolases"/>
    <property type="match status" value="1"/>
</dbReference>
<dbReference type="SUPFAM" id="SSF56747">
    <property type="entry name" value="Prim-pol domain"/>
    <property type="match status" value="1"/>
</dbReference>
<dbReference type="InterPro" id="IPR014819">
    <property type="entry name" value="PriCT_2"/>
</dbReference>
<dbReference type="KEGG" id="vg:62682741"/>
<dbReference type="Proteomes" id="UP000345177">
    <property type="component" value="Segment"/>
</dbReference>
<accession>A0A5Q2F2M9</accession>
<keyword evidence="3" id="KW-1185">Reference proteome</keyword>
<dbReference type="Gene3D" id="3.40.50.300">
    <property type="entry name" value="P-loop containing nucleotide triphosphate hydrolases"/>
    <property type="match status" value="1"/>
</dbReference>
<evidence type="ECO:0000313" key="2">
    <source>
        <dbReference type="EMBL" id="QGF20863.1"/>
    </source>
</evidence>
<protein>
    <recommendedName>
        <fullName evidence="1">DNA primase/polymerase bifunctional N-terminal domain-containing protein</fullName>
    </recommendedName>
</protein>
<dbReference type="Pfam" id="PF19263">
    <property type="entry name" value="DUF5906"/>
    <property type="match status" value="1"/>
</dbReference>
<dbReference type="GO" id="GO:0016817">
    <property type="term" value="F:hydrolase activity, acting on acid anhydrides"/>
    <property type="evidence" value="ECO:0007669"/>
    <property type="project" value="InterPro"/>
</dbReference>
<feature type="domain" description="DNA primase/polymerase bifunctional N-terminal" evidence="1">
    <location>
        <begin position="11"/>
        <end position="173"/>
    </location>
</feature>
<evidence type="ECO:0000313" key="3">
    <source>
        <dbReference type="Proteomes" id="UP000345177"/>
    </source>
</evidence>
<dbReference type="InterPro" id="IPR045455">
    <property type="entry name" value="NrS-1_pol-like_helicase"/>
</dbReference>
<dbReference type="Pfam" id="PF09250">
    <property type="entry name" value="Prim-Pol"/>
    <property type="match status" value="1"/>
</dbReference>
<dbReference type="EMBL" id="MN505213">
    <property type="protein sequence ID" value="QGF20863.1"/>
    <property type="molecule type" value="Genomic_DNA"/>
</dbReference>
<sequence length="856" mass="97746">MSQTTLKEVGGLLLENGYNITPILRGEKRPFIDGWQKITADQRMLRTWLDDDKGDCGVGIVTAHTPAVDIDCLDDDVAAEMLAWIEEEYGVSEPLRYGKRPKALLLFRVDEPFRKLKSSVWEDPDFGLTHAVEVLGEGQQFVAFGMHKDTKRPYEWVGKSPLDIPVSDLPLLTIEMAREIIDKFDEMAANAGWERKSGQTLQRAVYTGDDDPDDDDSWDRDVLMPPLDVEIDDLRKVLLSIPNNEADYDIWLNIGMALYHQFGGSDQGLELWDEWGEAAEKFDPRESKKKWRSFDHHNKRQTPITARTIYKYARDAETEFTAKLLLELSSDFMDCRSLQEWGKVAKKVKRADLDIMARRSLEAIARDAYQTASRREQTKMGIDEKSIKPATISVPDVRKALAYELNRETLPKWLTGWVFDDSSDNFVKAGFDHAVSITGFNANFNRYVKSLKENRGVDIGTAGAAALDFYEIKVVNGVRYEPGAGNLYREDGKVYANSYREDLVPMASDELTPKDKIAVRRVKQHVKHLLPDEREAEMFLDWLAYVVQNPGRRVNYAVLLQGTQGDGKSFFRCLLETVMGMANVRVMKAKSLEGDFNGWAVGQCVTAIEEVRLAGHNRFEILNNLKDQITNDHIEVHAKGKDQYTAKNTTNYLLFTNFNDALPIDDNDRRYLVLSSQWQSREALDEFEQANEDYYEKLYQALEMSPGGLRKWFLDYKLSPDFNPKSKAPITKARASMIRMSKPDWMSCVEEVIKAGKTTGVTKDLIVTSRLKEALQDFDGLDDVKTKSQATYMTKMGYLIRDRFFIEGRITVVYSKHGSPFVKTDARGDMVIDRDKVHHLFKGYQGGDDFEEETEL</sequence>
<reference evidence="2 3" key="1">
    <citation type="submission" date="2019-09" db="EMBL/GenBank/DDBJ databases">
        <title>Transcriptional response of Serratia to Siphovirus infection.</title>
        <authorList>
            <person name="Malone L.M."/>
            <person name="Fineran P.C."/>
        </authorList>
    </citation>
    <scope>NUCLEOTIDE SEQUENCE [LARGE SCALE GENOMIC DNA]</scope>
</reference>
<dbReference type="SMART" id="SM00943">
    <property type="entry name" value="Prim-Pol"/>
    <property type="match status" value="1"/>
</dbReference>
<dbReference type="RefSeq" id="YP_010000101.1">
    <property type="nucleotide sequence ID" value="NC_053012.1"/>
</dbReference>
<dbReference type="InterPro" id="IPR015330">
    <property type="entry name" value="DNA_primase/pol_bifunc_N"/>
</dbReference>
<organism evidence="2 3">
    <name type="scientific">Serratia phage JS26</name>
    <dbReference type="NCBI Taxonomy" id="2315217"/>
    <lineage>
        <taxon>Viruses</taxon>
        <taxon>Duplodnaviria</taxon>
        <taxon>Heunggongvirae</taxon>
        <taxon>Uroviricota</taxon>
        <taxon>Caudoviricetes</taxon>
        <taxon>Casjensviridae</taxon>
        <taxon>Dunedinvirus</taxon>
        <taxon>Dunedinvirus JS26</taxon>
    </lineage>
</organism>
<dbReference type="Pfam" id="PF08707">
    <property type="entry name" value="PriCT_2"/>
    <property type="match status" value="1"/>
</dbReference>
<dbReference type="InterPro" id="IPR027417">
    <property type="entry name" value="P-loop_NTPase"/>
</dbReference>
<evidence type="ECO:0000259" key="1">
    <source>
        <dbReference type="SMART" id="SM00943"/>
    </source>
</evidence>